<evidence type="ECO:0000256" key="9">
    <source>
        <dbReference type="ARBA" id="ARBA00022741"/>
    </source>
</evidence>
<comment type="similarity">
    <text evidence="2">Belongs to the CarB family.</text>
</comment>
<evidence type="ECO:0000256" key="1">
    <source>
        <dbReference type="ARBA" id="ARBA00005077"/>
    </source>
</evidence>
<dbReference type="PROSITE" id="PS00867">
    <property type="entry name" value="CPSASE_2"/>
    <property type="match status" value="1"/>
</dbReference>
<organism evidence="23 24">
    <name type="scientific">Fistulifera solaris</name>
    <name type="common">Oleaginous diatom</name>
    <dbReference type="NCBI Taxonomy" id="1519565"/>
    <lineage>
        <taxon>Eukaryota</taxon>
        <taxon>Sar</taxon>
        <taxon>Stramenopiles</taxon>
        <taxon>Ochrophyta</taxon>
        <taxon>Bacillariophyta</taxon>
        <taxon>Bacillariophyceae</taxon>
        <taxon>Bacillariophycidae</taxon>
        <taxon>Naviculales</taxon>
        <taxon>Naviculaceae</taxon>
        <taxon>Fistulifera</taxon>
    </lineage>
</organism>
<dbReference type="FunFam" id="1.10.1030.10:FF:000002">
    <property type="entry name" value="Carbamoyl-phosphate synthase large chain"/>
    <property type="match status" value="1"/>
</dbReference>
<dbReference type="InterPro" id="IPR058047">
    <property type="entry name" value="CPSase_preATP-grasp"/>
</dbReference>
<dbReference type="SUPFAM" id="SSF48108">
    <property type="entry name" value="Carbamoyl phosphate synthetase, large subunit connection domain"/>
    <property type="match status" value="1"/>
</dbReference>
<dbReference type="PROSITE" id="PS50975">
    <property type="entry name" value="ATP_GRASP"/>
    <property type="match status" value="2"/>
</dbReference>
<dbReference type="InterPro" id="IPR036480">
    <property type="entry name" value="CarbP_synth_ssu_N_sf"/>
</dbReference>
<dbReference type="Pfam" id="PF02786">
    <property type="entry name" value="CPSase_L_D2"/>
    <property type="match status" value="2"/>
</dbReference>
<dbReference type="InterPro" id="IPR005483">
    <property type="entry name" value="CPSase_dom"/>
</dbReference>
<dbReference type="Pfam" id="PF00988">
    <property type="entry name" value="CPSase_sm_chain"/>
    <property type="match status" value="1"/>
</dbReference>
<dbReference type="GO" id="GO:0046872">
    <property type="term" value="F:metal ion binding"/>
    <property type="evidence" value="ECO:0007669"/>
    <property type="project" value="UniProtKB-KW"/>
</dbReference>
<dbReference type="GO" id="GO:0004087">
    <property type="term" value="F:carbamoyl-phosphate synthase (ammonia) activity"/>
    <property type="evidence" value="ECO:0007669"/>
    <property type="project" value="UniProtKB-EC"/>
</dbReference>
<dbReference type="Gene3D" id="3.40.50.880">
    <property type="match status" value="1"/>
</dbReference>
<dbReference type="EMBL" id="BDSP01000143">
    <property type="protein sequence ID" value="GAX20156.1"/>
    <property type="molecule type" value="Genomic_DNA"/>
</dbReference>
<dbReference type="GO" id="GO:0006541">
    <property type="term" value="P:glutamine metabolic process"/>
    <property type="evidence" value="ECO:0007669"/>
    <property type="project" value="InterPro"/>
</dbReference>
<dbReference type="Pfam" id="PF02142">
    <property type="entry name" value="MGS"/>
    <property type="match status" value="1"/>
</dbReference>
<evidence type="ECO:0000256" key="2">
    <source>
        <dbReference type="ARBA" id="ARBA00009799"/>
    </source>
</evidence>
<dbReference type="EC" id="6.3.5.5" evidence="3"/>
<evidence type="ECO:0000256" key="4">
    <source>
        <dbReference type="ARBA" id="ARBA00022571"/>
    </source>
</evidence>
<dbReference type="NCBIfam" id="NF003671">
    <property type="entry name" value="PRK05294.1"/>
    <property type="match status" value="1"/>
</dbReference>
<dbReference type="Proteomes" id="UP000198406">
    <property type="component" value="Unassembled WGS sequence"/>
</dbReference>
<keyword evidence="7" id="KW-0479">Metal-binding</keyword>
<feature type="domain" description="MGS-like" evidence="22">
    <location>
        <begin position="1362"/>
        <end position="1517"/>
    </location>
</feature>
<dbReference type="InterPro" id="IPR035686">
    <property type="entry name" value="CPSase_GATase1"/>
</dbReference>
<evidence type="ECO:0000313" key="23">
    <source>
        <dbReference type="EMBL" id="GAX20156.1"/>
    </source>
</evidence>
<evidence type="ECO:0000256" key="18">
    <source>
        <dbReference type="ARBA" id="ARBA00069524"/>
    </source>
</evidence>
<dbReference type="Gene3D" id="3.40.50.1380">
    <property type="entry name" value="Methylglyoxal synthase-like domain"/>
    <property type="match status" value="1"/>
</dbReference>
<dbReference type="SMART" id="SM00851">
    <property type="entry name" value="MGS"/>
    <property type="match status" value="1"/>
</dbReference>
<evidence type="ECO:0000256" key="12">
    <source>
        <dbReference type="ARBA" id="ARBA00022975"/>
    </source>
</evidence>
<proteinExistence type="inferred from homology"/>
<dbReference type="NCBIfam" id="TIGR01369">
    <property type="entry name" value="CPSaseII_lrg"/>
    <property type="match status" value="1"/>
</dbReference>
<feature type="domain" description="ATP-grasp" evidence="21">
    <location>
        <begin position="559"/>
        <end position="751"/>
    </location>
</feature>
<keyword evidence="11" id="KW-0460">Magnesium</keyword>
<dbReference type="SUPFAM" id="SSF52335">
    <property type="entry name" value="Methylglyoxal synthase-like"/>
    <property type="match status" value="1"/>
</dbReference>
<evidence type="ECO:0000256" key="8">
    <source>
        <dbReference type="ARBA" id="ARBA00022737"/>
    </source>
</evidence>
<protein>
    <recommendedName>
        <fullName evidence="19">Carbamoyl phosphate synthase arginine-specific large chain</fullName>
        <ecNumber evidence="14">6.3.4.16</ecNumber>
        <ecNumber evidence="3">6.3.5.5</ecNumber>
    </recommendedName>
    <alternativeName>
        <fullName evidence="18">Carbamoyl phosphate synthase pyrimidine-specific large chain</fullName>
    </alternativeName>
</protein>
<evidence type="ECO:0000256" key="10">
    <source>
        <dbReference type="ARBA" id="ARBA00022840"/>
    </source>
</evidence>
<keyword evidence="12" id="KW-0665">Pyrimidine biosynthesis</keyword>
<dbReference type="GO" id="GO:0006221">
    <property type="term" value="P:pyrimidine nucleotide biosynthetic process"/>
    <property type="evidence" value="ECO:0007669"/>
    <property type="project" value="UniProtKB-KW"/>
</dbReference>
<evidence type="ECO:0000256" key="13">
    <source>
        <dbReference type="ARBA" id="ARBA00023211"/>
    </source>
</evidence>
<sequence length="1517" mass="167313">MNSAILRSARNAIFFRKPNLRTGRAAFMSTHSGDDAKRPEAVAMLHLEDGTTLVGKSFGCHTSVEGEVVFTTGMVGYPESLTDPSYEGQILTLTQPMVGNYGVPDRKKLDEYGLPADFESNRIHATGLIVQNYSHHYSHWKAASSLGDWLKEEGVPGLCDIDTRMLTKKIREKGAMLGRIEVDLNAPVPDFSKMVDPNKRHLVGEVSVKEPTVYGKGNPTKVIAVDCGMKYSIIRQLVKRGVELTVVPWNYPFAADMHKYDGLFLSNGPGDPNMCMETVKELEKVITCPEDQIKPIYGICMGNQLIGLAAGGKAVKLPFGNRGQNQPVLNHQTGECYITPQNHGYHIDTSTLKPGWKTLFTNANDGSNEGIGHETRPYFTAQFHPEASSGPTDTEFMFDTFLDACRSKLKDGKIKFPDRKPAPTPPKVKKVLLLGSGGTSIGQAGEFDYSGGQAIKALKEEGCEVVLMNPNIASVQTNTDDKSASKADHVFFLPVTPDFVEEVIKKEKPDGVVVSMGGQTALNCAVEMYQAGIFQKYGVHVLGTPIESVINTEDRQLFSDRLNEINEKIAESYTADTINQAVEHARKVGYPCMIRSAFALGGLGSGICQDETHLKDMARKALSVSPQILVEKSMKGWKEVEYEVVRDVYDNCVTVCNMENFDPLGIHTGDSIVMAPSQTLSDEEYHMLRETAIKVVRHLGIVGECNIQYALHPESLEYAIIEVNARLSRSSALASKATGYPLAFVAAKLCLGIPLTEVINSVTKKTQAAFEPSLDYIVTKIPRWDMSKFEGVNQEIGSAMKSVGEVMGIGRTMEESIQKALRMVDPSNPGFSMKNRYETLSELKRELAVPTDKRIWAIAQALHEKSLTVSEIHDITKIDFWFLRRLEDIVKAWDEMETVTVDELSDDLMLHAKKMGYSDQQIANCLKGATTEMQVRQKREAAGIVPFTKQIDTLAAEYPAETNYLYMTYHGSENDVESQNGGIAVLGSGCYRIGSSIEFDWCGVSAIRTLRKMGYKSTMINYNPETVSTDYDECDRLYFEELSVERVMDIYNRDKTEGVVVSVGGQIPNGIALNLDKNGVKILGTPAAMIDNAEDRFKFSDMIDEIGVQQPAWRELTSTQSAIDFASKVGYPVLVRPSYVLSGAAMNVAYSDEQLRSCLNEAAEVSQEHPVVISDFIQGATEIEMDGVGKDGELIAAAIHEHIENAGVHSGDATLVLPPHTLSAYTKERVRDAARKIVKRLNITGPVNIQFVAKGTDVMCIECNVRASRSFPFVSKTMGVDFIEAATKAIVGVDTSDMNLPTLDTRDRPNGYVGVKAPMFSFARLRGSDPVLGVEMASTGEVACFGANKEEAFLKALLSTGFKLPKKNILVSVQEDLQDEFTHCAWQLHELGYNLYATRGTAAVLEKNRVPCTAVPYPTEESDEANAAELIKNGTINLVINVPSQNSKRLEDNFLMRRTAMDFGAPLLTNMNLVKMFTDSMYKYRKEGMAGLEPKTLFEHYQAESDADAWTSPSEFH</sequence>
<evidence type="ECO:0000256" key="19">
    <source>
        <dbReference type="ARBA" id="ARBA00074189"/>
    </source>
</evidence>
<dbReference type="PROSITE" id="PS51855">
    <property type="entry name" value="MGS"/>
    <property type="match status" value="1"/>
</dbReference>
<reference evidence="23 24" key="1">
    <citation type="journal article" date="2015" name="Plant Cell">
        <title>Oil accumulation by the oleaginous diatom Fistulifera solaris as revealed by the genome and transcriptome.</title>
        <authorList>
            <person name="Tanaka T."/>
            <person name="Maeda Y."/>
            <person name="Veluchamy A."/>
            <person name="Tanaka M."/>
            <person name="Abida H."/>
            <person name="Marechal E."/>
            <person name="Bowler C."/>
            <person name="Muto M."/>
            <person name="Sunaga Y."/>
            <person name="Tanaka M."/>
            <person name="Yoshino T."/>
            <person name="Taniguchi T."/>
            <person name="Fukuda Y."/>
            <person name="Nemoto M."/>
            <person name="Matsumoto M."/>
            <person name="Wong P.S."/>
            <person name="Aburatani S."/>
            <person name="Fujibuchi W."/>
        </authorList>
    </citation>
    <scope>NUCLEOTIDE SEQUENCE [LARGE SCALE GENOMIC DNA]</scope>
    <source>
        <strain evidence="23 24">JPCC DA0580</strain>
    </source>
</reference>
<dbReference type="Gene3D" id="3.50.30.20">
    <property type="entry name" value="Carbamoyl-phosphate synthase small subunit, N-terminal domain"/>
    <property type="match status" value="1"/>
</dbReference>
<dbReference type="GO" id="GO:0006207">
    <property type="term" value="P:'de novo' pyrimidine nucleobase biosynthetic process"/>
    <property type="evidence" value="ECO:0007669"/>
    <property type="project" value="InterPro"/>
</dbReference>
<evidence type="ECO:0000256" key="11">
    <source>
        <dbReference type="ARBA" id="ARBA00022842"/>
    </source>
</evidence>
<dbReference type="InterPro" id="IPR005480">
    <property type="entry name" value="CPSase_lsu_oligo"/>
</dbReference>
<dbReference type="SMART" id="SM01097">
    <property type="entry name" value="CPSase_sm_chain"/>
    <property type="match status" value="1"/>
</dbReference>
<dbReference type="SUPFAM" id="SSF52021">
    <property type="entry name" value="Carbamoyl phosphate synthetase, small subunit N-terminal domain"/>
    <property type="match status" value="1"/>
</dbReference>
<dbReference type="Pfam" id="PF25596">
    <property type="entry name" value="CPSase_L_D1"/>
    <property type="match status" value="2"/>
</dbReference>
<evidence type="ECO:0000256" key="3">
    <source>
        <dbReference type="ARBA" id="ARBA00012738"/>
    </source>
</evidence>
<dbReference type="FunFam" id="3.30.470.20:FF:000001">
    <property type="entry name" value="Carbamoyl-phosphate synthase large chain"/>
    <property type="match status" value="1"/>
</dbReference>
<dbReference type="PANTHER" id="PTHR11405">
    <property type="entry name" value="CARBAMOYLTRANSFERASE FAMILY MEMBER"/>
    <property type="match status" value="1"/>
</dbReference>
<dbReference type="OrthoDB" id="434at2759"/>
<name>A0A1Z5K210_FISSO</name>
<keyword evidence="13" id="KW-0464">Manganese</keyword>
<dbReference type="EC" id="6.3.4.16" evidence="14"/>
<evidence type="ECO:0000256" key="5">
    <source>
        <dbReference type="ARBA" id="ARBA00022598"/>
    </source>
</evidence>
<evidence type="ECO:0000256" key="15">
    <source>
        <dbReference type="ARBA" id="ARBA00047359"/>
    </source>
</evidence>
<dbReference type="Pfam" id="PF02787">
    <property type="entry name" value="CPSase_L_D3"/>
    <property type="match status" value="1"/>
</dbReference>
<keyword evidence="9 20" id="KW-0547">Nucleotide-binding</keyword>
<comment type="function">
    <text evidence="17">Small subunit of the glutamine-dependent carbamoyl phosphate synthetase (CPSase). CPSase catalyzes the formation of carbamoyl phosphate from the ammonia moiety of glutamine, carbonate, and phosphate donated by ATP, constituting the first step of the biosynthetic pathway leading to pyrimidine nucleotides. The large subunit (synthetase) binds the substrates ammonia (free or transferred from glutamine from the small subunit), hydrogencarbonate and ATP and carries out an ATP-coupled ligase reaction, activating hydrogencarbonate by forming carboxy phosphate which reacts with ammonia to form carbamoyl phosphate.</text>
</comment>
<dbReference type="Gene3D" id="1.10.1030.10">
    <property type="entry name" value="Carbamoyl-phosphate synthetase, large subunit oligomerisation domain"/>
    <property type="match status" value="1"/>
</dbReference>
<dbReference type="PROSITE" id="PS00866">
    <property type="entry name" value="CPSASE_1"/>
    <property type="match status" value="2"/>
</dbReference>
<dbReference type="FunCoup" id="A0A1Z5K210">
    <property type="interactions" value="473"/>
</dbReference>
<dbReference type="InterPro" id="IPR036897">
    <property type="entry name" value="CarbamoylP_synth_lsu_oligo_sf"/>
</dbReference>
<dbReference type="Gene3D" id="3.40.50.20">
    <property type="match status" value="2"/>
</dbReference>
<dbReference type="Pfam" id="PF00117">
    <property type="entry name" value="GATase"/>
    <property type="match status" value="1"/>
</dbReference>
<dbReference type="GO" id="GO:0005524">
    <property type="term" value="F:ATP binding"/>
    <property type="evidence" value="ECO:0007669"/>
    <property type="project" value="UniProtKB-UniRule"/>
</dbReference>
<evidence type="ECO:0000259" key="21">
    <source>
        <dbReference type="PROSITE" id="PS50975"/>
    </source>
</evidence>
<dbReference type="FunFam" id="3.30.1490.20:FF:000001">
    <property type="entry name" value="Carbamoyl-phosphate synthase large chain"/>
    <property type="match status" value="1"/>
</dbReference>
<dbReference type="NCBIfam" id="NF009455">
    <property type="entry name" value="PRK12815.1"/>
    <property type="match status" value="1"/>
</dbReference>
<dbReference type="InterPro" id="IPR006274">
    <property type="entry name" value="CarbamoylP_synth_ssu"/>
</dbReference>
<dbReference type="CDD" id="cd01423">
    <property type="entry name" value="MGS_CPS_I_III"/>
    <property type="match status" value="1"/>
</dbReference>
<dbReference type="FunFam" id="3.40.50.20:FF:000012">
    <property type="entry name" value="Carbamoyl-phosphate synthase 1, mitochondrial"/>
    <property type="match status" value="1"/>
</dbReference>
<evidence type="ECO:0000256" key="20">
    <source>
        <dbReference type="PROSITE-ProRule" id="PRU00409"/>
    </source>
</evidence>
<keyword evidence="24" id="KW-1185">Reference proteome</keyword>
<comment type="caution">
    <text evidence="23">The sequence shown here is derived from an EMBL/GenBank/DDBJ whole genome shotgun (WGS) entry which is preliminary data.</text>
</comment>
<dbReference type="InterPro" id="IPR017926">
    <property type="entry name" value="GATASE"/>
</dbReference>
<dbReference type="InParanoid" id="A0A1Z5K210"/>
<dbReference type="InterPro" id="IPR011607">
    <property type="entry name" value="MGS-like_dom"/>
</dbReference>
<dbReference type="NCBIfam" id="TIGR01368">
    <property type="entry name" value="CPSaseIIsmall"/>
    <property type="match status" value="1"/>
</dbReference>
<evidence type="ECO:0000256" key="6">
    <source>
        <dbReference type="ARBA" id="ARBA00022605"/>
    </source>
</evidence>
<dbReference type="GO" id="GO:0006526">
    <property type="term" value="P:L-arginine biosynthetic process"/>
    <property type="evidence" value="ECO:0007669"/>
    <property type="project" value="UniProtKB-KW"/>
</dbReference>
<evidence type="ECO:0000256" key="17">
    <source>
        <dbReference type="ARBA" id="ARBA00060037"/>
    </source>
</evidence>
<evidence type="ECO:0000259" key="22">
    <source>
        <dbReference type="PROSITE" id="PS51855"/>
    </source>
</evidence>
<keyword evidence="6" id="KW-0028">Amino-acid biosynthesis</keyword>
<comment type="catalytic activity">
    <reaction evidence="15">
        <text>hydrogencarbonate + NH4(+) + 2 ATP = carbamoyl phosphate + 2 ADP + phosphate + 2 H(+)</text>
        <dbReference type="Rhea" id="RHEA:18029"/>
        <dbReference type="ChEBI" id="CHEBI:15378"/>
        <dbReference type="ChEBI" id="CHEBI:17544"/>
        <dbReference type="ChEBI" id="CHEBI:28938"/>
        <dbReference type="ChEBI" id="CHEBI:30616"/>
        <dbReference type="ChEBI" id="CHEBI:43474"/>
        <dbReference type="ChEBI" id="CHEBI:58228"/>
        <dbReference type="ChEBI" id="CHEBI:456216"/>
        <dbReference type="EC" id="6.3.4.16"/>
    </reaction>
</comment>
<evidence type="ECO:0000313" key="24">
    <source>
        <dbReference type="Proteomes" id="UP000198406"/>
    </source>
</evidence>
<dbReference type="InterPro" id="IPR011761">
    <property type="entry name" value="ATP-grasp"/>
</dbReference>
<gene>
    <name evidence="23" type="ORF">FisN_17Lh107</name>
</gene>
<dbReference type="InterPro" id="IPR013815">
    <property type="entry name" value="ATP_grasp_subdomain_1"/>
</dbReference>
<keyword evidence="8" id="KW-0677">Repeat</keyword>
<evidence type="ECO:0000256" key="16">
    <source>
        <dbReference type="ARBA" id="ARBA00048816"/>
    </source>
</evidence>
<dbReference type="NCBIfam" id="NF009475">
    <property type="entry name" value="PRK12838.1"/>
    <property type="match status" value="1"/>
</dbReference>
<dbReference type="FunFam" id="3.50.30.20:FF:000002">
    <property type="entry name" value="Carbamoyl-phosphate synthase 1, mitochondrial"/>
    <property type="match status" value="1"/>
</dbReference>
<dbReference type="PRINTS" id="PR00098">
    <property type="entry name" value="CPSASE"/>
</dbReference>
<dbReference type="SMART" id="SM01096">
    <property type="entry name" value="CPSase_L_D3"/>
    <property type="match status" value="1"/>
</dbReference>
<dbReference type="PANTHER" id="PTHR11405:SF53">
    <property type="entry name" value="CARBAMOYL-PHOSPHATE SYNTHASE [AMMONIA], MITOCHONDRIAL"/>
    <property type="match status" value="1"/>
</dbReference>
<accession>A0A1Z5K210</accession>
<dbReference type="InterPro" id="IPR036914">
    <property type="entry name" value="MGS-like_dom_sf"/>
</dbReference>
<dbReference type="GO" id="GO:0004088">
    <property type="term" value="F:carbamoyl-phosphate synthase (glutamine-hydrolyzing) activity"/>
    <property type="evidence" value="ECO:0007669"/>
    <property type="project" value="UniProtKB-EC"/>
</dbReference>
<keyword evidence="10 20" id="KW-0067">ATP-binding</keyword>
<dbReference type="PROSITE" id="PS51273">
    <property type="entry name" value="GATASE_TYPE_1"/>
    <property type="match status" value="1"/>
</dbReference>
<dbReference type="Gene3D" id="3.30.470.20">
    <property type="entry name" value="ATP-grasp fold, B domain"/>
    <property type="match status" value="2"/>
</dbReference>
<dbReference type="FunFam" id="3.40.50.20:FF:000002">
    <property type="entry name" value="Carbamoyl-phosphate synthase large chain"/>
    <property type="match status" value="1"/>
</dbReference>
<comment type="catalytic activity">
    <reaction evidence="16">
        <text>hydrogencarbonate + L-glutamine + 2 ATP + H2O = carbamoyl phosphate + L-glutamate + 2 ADP + phosphate + 2 H(+)</text>
        <dbReference type="Rhea" id="RHEA:18633"/>
        <dbReference type="ChEBI" id="CHEBI:15377"/>
        <dbReference type="ChEBI" id="CHEBI:15378"/>
        <dbReference type="ChEBI" id="CHEBI:17544"/>
        <dbReference type="ChEBI" id="CHEBI:29985"/>
        <dbReference type="ChEBI" id="CHEBI:30616"/>
        <dbReference type="ChEBI" id="CHEBI:43474"/>
        <dbReference type="ChEBI" id="CHEBI:58228"/>
        <dbReference type="ChEBI" id="CHEBI:58359"/>
        <dbReference type="ChEBI" id="CHEBI:456216"/>
        <dbReference type="EC" id="6.3.5.5"/>
    </reaction>
</comment>
<dbReference type="CDD" id="cd01744">
    <property type="entry name" value="GATase1_CPSase"/>
    <property type="match status" value="1"/>
</dbReference>
<dbReference type="FunFam" id="3.30.470.20:FF:000026">
    <property type="entry name" value="Carbamoyl-phosphate synthase large chain"/>
    <property type="match status" value="1"/>
</dbReference>
<evidence type="ECO:0000256" key="14">
    <source>
        <dbReference type="ARBA" id="ARBA00044063"/>
    </source>
</evidence>
<dbReference type="InterPro" id="IPR006275">
    <property type="entry name" value="CPSase_lsu"/>
</dbReference>
<dbReference type="InterPro" id="IPR002474">
    <property type="entry name" value="CarbamoylP_synth_ssu_N"/>
</dbReference>
<dbReference type="InterPro" id="IPR005479">
    <property type="entry name" value="CPAse_ATP-bd"/>
</dbReference>
<dbReference type="Gene3D" id="3.30.1490.20">
    <property type="entry name" value="ATP-grasp fold, A domain"/>
    <property type="match status" value="1"/>
</dbReference>
<dbReference type="GO" id="GO:0005951">
    <property type="term" value="C:carbamoyl-phosphate synthase complex"/>
    <property type="evidence" value="ECO:0007669"/>
    <property type="project" value="TreeGrafter"/>
</dbReference>
<evidence type="ECO:0000256" key="7">
    <source>
        <dbReference type="ARBA" id="ARBA00022723"/>
    </source>
</evidence>
<keyword evidence="5 23" id="KW-0436">Ligase</keyword>
<dbReference type="InterPro" id="IPR016185">
    <property type="entry name" value="PreATP-grasp_dom_sf"/>
</dbReference>
<dbReference type="HAMAP" id="MF_01209">
    <property type="entry name" value="CPSase_S_chain"/>
    <property type="match status" value="1"/>
</dbReference>
<comment type="pathway">
    <text evidence="1">Amino-acid biosynthesis; L-arginine biosynthesis; carbamoyl phosphate from bicarbonate: step 1/1.</text>
</comment>
<feature type="domain" description="ATP-grasp" evidence="21">
    <location>
        <begin position="1100"/>
        <end position="1291"/>
    </location>
</feature>
<dbReference type="SUPFAM" id="SSF52317">
    <property type="entry name" value="Class I glutamine amidotransferase-like"/>
    <property type="match status" value="1"/>
</dbReference>
<dbReference type="SUPFAM" id="SSF52440">
    <property type="entry name" value="PreATP-grasp domain"/>
    <property type="match status" value="2"/>
</dbReference>
<dbReference type="PRINTS" id="PR00099">
    <property type="entry name" value="CPSGATASE"/>
</dbReference>
<keyword evidence="4" id="KW-0055">Arginine biosynthesis</keyword>
<dbReference type="PRINTS" id="PR00096">
    <property type="entry name" value="GATASE"/>
</dbReference>
<dbReference type="SUPFAM" id="SSF56059">
    <property type="entry name" value="Glutathione synthetase ATP-binding domain-like"/>
    <property type="match status" value="2"/>
</dbReference>
<dbReference type="InterPro" id="IPR029062">
    <property type="entry name" value="Class_I_gatase-like"/>
</dbReference>